<dbReference type="InterPro" id="IPR018490">
    <property type="entry name" value="cNMP-bd_dom_sf"/>
</dbReference>
<dbReference type="Pfam" id="PF00027">
    <property type="entry name" value="cNMP_binding"/>
    <property type="match status" value="1"/>
</dbReference>
<evidence type="ECO:0000313" key="2">
    <source>
        <dbReference type="EMBL" id="MFC3528508.1"/>
    </source>
</evidence>
<name>A0ABV7R4P1_9RHOB</name>
<dbReference type="PANTHER" id="PTHR11635:SF152">
    <property type="entry name" value="CAMP-DEPENDENT PROTEIN KINASE TYPE I REGULATORY SUBUNIT-RELATED"/>
    <property type="match status" value="1"/>
</dbReference>
<keyword evidence="3" id="KW-1185">Reference proteome</keyword>
<reference evidence="3" key="1">
    <citation type="journal article" date="2019" name="Int. J. Syst. Evol. Microbiol.">
        <title>The Global Catalogue of Microorganisms (GCM) 10K type strain sequencing project: providing services to taxonomists for standard genome sequencing and annotation.</title>
        <authorList>
            <consortium name="The Broad Institute Genomics Platform"/>
            <consortium name="The Broad Institute Genome Sequencing Center for Infectious Disease"/>
            <person name="Wu L."/>
            <person name="Ma J."/>
        </authorList>
    </citation>
    <scope>NUCLEOTIDE SEQUENCE [LARGE SCALE GENOMIC DNA]</scope>
    <source>
        <strain evidence="3">KCTC 42899</strain>
    </source>
</reference>
<dbReference type="PROSITE" id="PS50042">
    <property type="entry name" value="CNMP_BINDING_3"/>
    <property type="match status" value="1"/>
</dbReference>
<dbReference type="PRINTS" id="PR00103">
    <property type="entry name" value="CAMPKINASE"/>
</dbReference>
<proteinExistence type="predicted"/>
<dbReference type="Gene3D" id="2.60.120.10">
    <property type="entry name" value="Jelly Rolls"/>
    <property type="match status" value="1"/>
</dbReference>
<dbReference type="SUPFAM" id="SSF51206">
    <property type="entry name" value="cAMP-binding domain-like"/>
    <property type="match status" value="1"/>
</dbReference>
<evidence type="ECO:0000313" key="3">
    <source>
        <dbReference type="Proteomes" id="UP001595721"/>
    </source>
</evidence>
<feature type="domain" description="Cyclic nucleotide-binding" evidence="1">
    <location>
        <begin position="16"/>
        <end position="118"/>
    </location>
</feature>
<dbReference type="InterPro" id="IPR050503">
    <property type="entry name" value="cAMP-dep_PK_reg_su-like"/>
</dbReference>
<dbReference type="RefSeq" id="WP_377744266.1">
    <property type="nucleotide sequence ID" value="NZ_JBHRXJ010000006.1"/>
</dbReference>
<dbReference type="PANTHER" id="PTHR11635">
    <property type="entry name" value="CAMP-DEPENDENT PROTEIN KINASE REGULATORY CHAIN"/>
    <property type="match status" value="1"/>
</dbReference>
<dbReference type="SMART" id="SM00100">
    <property type="entry name" value="cNMP"/>
    <property type="match status" value="1"/>
</dbReference>
<accession>A0ABV7R4P1</accession>
<dbReference type="CDD" id="cd00038">
    <property type="entry name" value="CAP_ED"/>
    <property type="match status" value="1"/>
</dbReference>
<sequence>MMMLNDEVNILRQVPLFSSIDPCRLKKLAFSSHRQHFEAGEELFHQGDDADHAYIIISGNASVMTDGANGPTRIAEIPAGNIVGEIALLCGGSRRATVQALDSMDVLAIDSKCFMHMLSEDSTACANIMRVLAARLADTTADLIAARAELSNDVVHYPNGLAPARCDGRSGGL</sequence>
<dbReference type="InterPro" id="IPR014710">
    <property type="entry name" value="RmlC-like_jellyroll"/>
</dbReference>
<evidence type="ECO:0000259" key="1">
    <source>
        <dbReference type="PROSITE" id="PS50042"/>
    </source>
</evidence>
<dbReference type="InterPro" id="IPR000595">
    <property type="entry name" value="cNMP-bd_dom"/>
</dbReference>
<dbReference type="EMBL" id="JBHRXJ010000006">
    <property type="protein sequence ID" value="MFC3528508.1"/>
    <property type="molecule type" value="Genomic_DNA"/>
</dbReference>
<organism evidence="2 3">
    <name type="scientific">Paracoccus mangrovi</name>
    <dbReference type="NCBI Taxonomy" id="1715645"/>
    <lineage>
        <taxon>Bacteria</taxon>
        <taxon>Pseudomonadati</taxon>
        <taxon>Pseudomonadota</taxon>
        <taxon>Alphaproteobacteria</taxon>
        <taxon>Rhodobacterales</taxon>
        <taxon>Paracoccaceae</taxon>
        <taxon>Paracoccus</taxon>
    </lineage>
</organism>
<comment type="caution">
    <text evidence="2">The sequence shown here is derived from an EMBL/GenBank/DDBJ whole genome shotgun (WGS) entry which is preliminary data.</text>
</comment>
<dbReference type="Proteomes" id="UP001595721">
    <property type="component" value="Unassembled WGS sequence"/>
</dbReference>
<protein>
    <submittedName>
        <fullName evidence="2">Cyclic nucleotide-binding domain-containing protein</fullName>
    </submittedName>
</protein>
<gene>
    <name evidence="2" type="ORF">ACFOMH_10000</name>
</gene>